<dbReference type="Proteomes" id="UP000326678">
    <property type="component" value="Chromosome Gxm1"/>
</dbReference>
<sequence length="76" mass="8107">MYCNASVIAANIAYWITNNCNCKTFYELFAIAPPKLSSSKSIALPRISKGGLRGVKPGSQTNSDLCVHGSLLGSEK</sequence>
<keyword evidence="2" id="KW-1185">Reference proteome</keyword>
<protein>
    <submittedName>
        <fullName evidence="1">Uncharacterized protein</fullName>
    </submittedName>
</protein>
<proteinExistence type="predicted"/>
<name>A0A5P8VZW3_9NOSO</name>
<dbReference type="EMBL" id="CP045226">
    <property type="protein sequence ID" value="QFS45884.1"/>
    <property type="molecule type" value="Genomic_DNA"/>
</dbReference>
<gene>
    <name evidence="1" type="ORF">GXM_03363</name>
</gene>
<dbReference type="KEGG" id="nsh:GXM_03363"/>
<dbReference type="AlphaFoldDB" id="A0A5P8VZW3"/>
<evidence type="ECO:0000313" key="2">
    <source>
        <dbReference type="Proteomes" id="UP000326678"/>
    </source>
</evidence>
<accession>A0A5P8VZW3</accession>
<organism evidence="1 2">
    <name type="scientific">Nostoc sphaeroides CCNUC1</name>
    <dbReference type="NCBI Taxonomy" id="2653204"/>
    <lineage>
        <taxon>Bacteria</taxon>
        <taxon>Bacillati</taxon>
        <taxon>Cyanobacteriota</taxon>
        <taxon>Cyanophyceae</taxon>
        <taxon>Nostocales</taxon>
        <taxon>Nostocaceae</taxon>
        <taxon>Nostoc</taxon>
    </lineage>
</organism>
<reference evidence="1 2" key="1">
    <citation type="submission" date="2019-10" db="EMBL/GenBank/DDBJ databases">
        <title>Genomic and transcriptomic insights into the perfect genentic adaptation of a filamentous nitrogen-fixing cyanobacterium to rice fields.</title>
        <authorList>
            <person name="Chen Z."/>
        </authorList>
    </citation>
    <scope>NUCLEOTIDE SEQUENCE [LARGE SCALE GENOMIC DNA]</scope>
    <source>
        <strain evidence="1">CCNUC1</strain>
    </source>
</reference>
<evidence type="ECO:0000313" key="1">
    <source>
        <dbReference type="EMBL" id="QFS45884.1"/>
    </source>
</evidence>